<protein>
    <submittedName>
        <fullName evidence="1">Uncharacterized protein</fullName>
    </submittedName>
</protein>
<gene>
    <name evidence="1" type="ORF">IE53DRAFT_322738</name>
</gene>
<reference evidence="1 2" key="1">
    <citation type="journal article" date="2018" name="Mol. Biol. Evol.">
        <title>Broad Genomic Sampling Reveals a Smut Pathogenic Ancestry of the Fungal Clade Ustilaginomycotina.</title>
        <authorList>
            <person name="Kijpornyongpan T."/>
            <person name="Mondo S.J."/>
            <person name="Barry K."/>
            <person name="Sandor L."/>
            <person name="Lee J."/>
            <person name="Lipzen A."/>
            <person name="Pangilinan J."/>
            <person name="LaButti K."/>
            <person name="Hainaut M."/>
            <person name="Henrissat B."/>
            <person name="Grigoriev I.V."/>
            <person name="Spatafora J.W."/>
            <person name="Aime M.C."/>
        </authorList>
    </citation>
    <scope>NUCLEOTIDE SEQUENCE [LARGE SCALE GENOMIC DNA]</scope>
    <source>
        <strain evidence="1 2">SA 807</strain>
    </source>
</reference>
<dbReference type="EMBL" id="KZ820890">
    <property type="protein sequence ID" value="PWN46563.1"/>
    <property type="molecule type" value="Genomic_DNA"/>
</dbReference>
<name>A0ACD0NL56_9BASI</name>
<evidence type="ECO:0000313" key="2">
    <source>
        <dbReference type="Proteomes" id="UP000245626"/>
    </source>
</evidence>
<dbReference type="Proteomes" id="UP000245626">
    <property type="component" value="Unassembled WGS sequence"/>
</dbReference>
<sequence>MRMLNESDQNDVEVSWEDQKRINAFSRLNSSYSDVEEEIRIKKEELEALQDLVGELEMSIEEEDVL</sequence>
<keyword evidence="2" id="KW-1185">Reference proteome</keyword>
<organism evidence="1 2">
    <name type="scientific">Violaceomyces palustris</name>
    <dbReference type="NCBI Taxonomy" id="1673888"/>
    <lineage>
        <taxon>Eukaryota</taxon>
        <taxon>Fungi</taxon>
        <taxon>Dikarya</taxon>
        <taxon>Basidiomycota</taxon>
        <taxon>Ustilaginomycotina</taxon>
        <taxon>Ustilaginomycetes</taxon>
        <taxon>Violaceomycetales</taxon>
        <taxon>Violaceomycetaceae</taxon>
        <taxon>Violaceomyces</taxon>
    </lineage>
</organism>
<proteinExistence type="predicted"/>
<accession>A0ACD0NL56</accession>
<evidence type="ECO:0000313" key="1">
    <source>
        <dbReference type="EMBL" id="PWN46563.1"/>
    </source>
</evidence>